<dbReference type="KEGG" id="png:PNIG_a2887"/>
<keyword evidence="2" id="KW-1185">Reference proteome</keyword>
<gene>
    <name evidence="1" type="ORF">PNIG_a2887</name>
</gene>
<proteinExistence type="predicted"/>
<evidence type="ECO:0000313" key="1">
    <source>
        <dbReference type="EMBL" id="ASM54854.1"/>
    </source>
</evidence>
<accession>A0AAC9UJC4</accession>
<dbReference type="AlphaFoldDB" id="A0AAC9UJC4"/>
<protein>
    <submittedName>
        <fullName evidence="1">Uncharacterized protein</fullName>
    </submittedName>
</protein>
<dbReference type="Proteomes" id="UP000198329">
    <property type="component" value="Chromosome I"/>
</dbReference>
<organism evidence="1 2">
    <name type="scientific">Pseudoalteromonas nigrifaciens</name>
    <dbReference type="NCBI Taxonomy" id="28109"/>
    <lineage>
        <taxon>Bacteria</taxon>
        <taxon>Pseudomonadati</taxon>
        <taxon>Pseudomonadota</taxon>
        <taxon>Gammaproteobacteria</taxon>
        <taxon>Alteromonadales</taxon>
        <taxon>Pseudoalteromonadaceae</taxon>
        <taxon>Pseudoalteromonas</taxon>
    </lineage>
</organism>
<dbReference type="EMBL" id="CP011036">
    <property type="protein sequence ID" value="ASM54854.1"/>
    <property type="molecule type" value="Genomic_DNA"/>
</dbReference>
<reference evidence="1 2" key="1">
    <citation type="submission" date="2015-03" db="EMBL/GenBank/DDBJ databases">
        <authorList>
            <person name="Xie B.-B."/>
            <person name="Rong J.-C."/>
            <person name="Qin Q.-L."/>
            <person name="Zhang Y.-Z."/>
        </authorList>
    </citation>
    <scope>NUCLEOTIDE SEQUENCE [LARGE SCALE GENOMIC DNA]</scope>
    <source>
        <strain evidence="1 2">KMM 661</strain>
    </source>
</reference>
<sequence length="37" mass="4086">MLLRVVDICFEPAAQLFTLNCFTGIVTKNRSVTAVDV</sequence>
<evidence type="ECO:0000313" key="2">
    <source>
        <dbReference type="Proteomes" id="UP000198329"/>
    </source>
</evidence>
<name>A0AAC9UJC4_9GAMM</name>